<dbReference type="STRING" id="54.SAMN02745121_08142"/>
<dbReference type="AlphaFoldDB" id="A0A1I2HRB7"/>
<organism evidence="2 3">
    <name type="scientific">Nannocystis exedens</name>
    <dbReference type="NCBI Taxonomy" id="54"/>
    <lineage>
        <taxon>Bacteria</taxon>
        <taxon>Pseudomonadati</taxon>
        <taxon>Myxococcota</taxon>
        <taxon>Polyangia</taxon>
        <taxon>Nannocystales</taxon>
        <taxon>Nannocystaceae</taxon>
        <taxon>Nannocystis</taxon>
    </lineage>
</organism>
<sequence length="403" mass="44234">MSRPDREEAAVELMLQFAARTGVTSDRPPRRYLWTDAFAVCNLLGLARAWSSAPLHDVAVRLVDQVHHVLGRHRPDDPRAGRWLSGLSLEAGEEHPTRGGLRIGKPLPERGPDAPFDPDAEWERDGQYYHYLTKWMHALDQLSRVTGDRRGNRLARELAAAAHAGFTYAPRPGARKRMHWKMSIDLSRPLVPSMGHHDPLDGLVTYLQLRAGRGDAAEGPDLAAEIAEMTAIADGLDWTTHDPLGLGGLMTDAYRLDRLIRQGAGGEALLAPVLAAASAGAAAYLRPGRLEQPASRRLAFRELGLAIGLHALERLDAAVRRDPGPYAAMPAARRDLERLATFSPWIEVIESFWSQPEHRRSPTWLGHRDINEVMLATSLAPAGYLSLGDEPSAPPLKATGTRG</sequence>
<protein>
    <submittedName>
        <fullName evidence="2">Uncharacterized protein</fullName>
    </submittedName>
</protein>
<evidence type="ECO:0000313" key="2">
    <source>
        <dbReference type="EMBL" id="SFF32222.1"/>
    </source>
</evidence>
<name>A0A1I2HRB7_9BACT</name>
<proteinExistence type="predicted"/>
<evidence type="ECO:0000313" key="3">
    <source>
        <dbReference type="Proteomes" id="UP000199400"/>
    </source>
</evidence>
<dbReference type="RefSeq" id="WP_211302397.1">
    <property type="nucleotide sequence ID" value="NZ_FOMX01000046.1"/>
</dbReference>
<feature type="region of interest" description="Disordered" evidence="1">
    <location>
        <begin position="92"/>
        <end position="119"/>
    </location>
</feature>
<gene>
    <name evidence="2" type="ORF">SAMN02745121_08142</name>
</gene>
<dbReference type="Proteomes" id="UP000199400">
    <property type="component" value="Unassembled WGS sequence"/>
</dbReference>
<evidence type="ECO:0000256" key="1">
    <source>
        <dbReference type="SAM" id="MobiDB-lite"/>
    </source>
</evidence>
<accession>A0A1I2HRB7</accession>
<reference evidence="3" key="1">
    <citation type="submission" date="2016-10" db="EMBL/GenBank/DDBJ databases">
        <authorList>
            <person name="Varghese N."/>
            <person name="Submissions S."/>
        </authorList>
    </citation>
    <scope>NUCLEOTIDE SEQUENCE [LARGE SCALE GENOMIC DNA]</scope>
    <source>
        <strain evidence="3">ATCC 25963</strain>
    </source>
</reference>
<keyword evidence="3" id="KW-1185">Reference proteome</keyword>
<dbReference type="EMBL" id="FOMX01000046">
    <property type="protein sequence ID" value="SFF32222.1"/>
    <property type="molecule type" value="Genomic_DNA"/>
</dbReference>